<dbReference type="KEGG" id="bfn:OI25_7700"/>
<dbReference type="Proteomes" id="UP000032614">
    <property type="component" value="Chromosome 3"/>
</dbReference>
<evidence type="ECO:0000256" key="2">
    <source>
        <dbReference type="ARBA" id="ARBA00023136"/>
    </source>
</evidence>
<evidence type="ECO:0000313" key="5">
    <source>
        <dbReference type="EMBL" id="AJZ56739.1"/>
    </source>
</evidence>
<accession>A0AAU8SZ26</accession>
<dbReference type="PANTHER" id="PTHR30627">
    <property type="entry name" value="PEPTIDOGLYCAN D,D-TRANSPEPTIDASE"/>
    <property type="match status" value="1"/>
</dbReference>
<evidence type="ECO:0000256" key="3">
    <source>
        <dbReference type="SAM" id="MobiDB-lite"/>
    </source>
</evidence>
<dbReference type="InterPro" id="IPR012338">
    <property type="entry name" value="Beta-lactam/transpept-like"/>
</dbReference>
<dbReference type="SUPFAM" id="SSF56601">
    <property type="entry name" value="beta-lactamase/transpeptidase-like"/>
    <property type="match status" value="1"/>
</dbReference>
<dbReference type="GO" id="GO:0008658">
    <property type="term" value="F:penicillin binding"/>
    <property type="evidence" value="ECO:0007669"/>
    <property type="project" value="InterPro"/>
</dbReference>
<name>A0AAU8SZ26_9BURK</name>
<reference evidence="5 6" key="1">
    <citation type="journal article" date="2015" name="Genome Announc.">
        <title>Complete genome sequences for 59 burkholderia isolates, both pathogenic and near neighbor.</title>
        <authorList>
            <person name="Johnson S.L."/>
            <person name="Bishop-Lilly K.A."/>
            <person name="Ladner J.T."/>
            <person name="Daligault H.E."/>
            <person name="Davenport K.W."/>
            <person name="Jaissle J."/>
            <person name="Frey K.G."/>
            <person name="Koroleva G.I."/>
            <person name="Bruce D.C."/>
            <person name="Coyne S.R."/>
            <person name="Broomall S.M."/>
            <person name="Li P.E."/>
            <person name="Teshima H."/>
            <person name="Gibbons H.S."/>
            <person name="Palacios G.F."/>
            <person name="Rosenzweig C.N."/>
            <person name="Redden C.L."/>
            <person name="Xu Y."/>
            <person name="Minogue T.D."/>
            <person name="Chain P.S."/>
        </authorList>
    </citation>
    <scope>NUCLEOTIDE SEQUENCE [LARGE SCALE GENOMIC DNA]</scope>
    <source>
        <strain evidence="5 6">ATCC BAA-463</strain>
    </source>
</reference>
<dbReference type="InterPro" id="IPR001460">
    <property type="entry name" value="PCN-bd_Tpept"/>
</dbReference>
<organism evidence="5 6">
    <name type="scientific">Paraburkholderia fungorum</name>
    <dbReference type="NCBI Taxonomy" id="134537"/>
    <lineage>
        <taxon>Bacteria</taxon>
        <taxon>Pseudomonadati</taxon>
        <taxon>Pseudomonadota</taxon>
        <taxon>Betaproteobacteria</taxon>
        <taxon>Burkholderiales</taxon>
        <taxon>Burkholderiaceae</taxon>
        <taxon>Paraburkholderia</taxon>
    </lineage>
</organism>
<dbReference type="EMBL" id="CP010025">
    <property type="protein sequence ID" value="AJZ56739.1"/>
    <property type="molecule type" value="Genomic_DNA"/>
</dbReference>
<evidence type="ECO:0000259" key="4">
    <source>
        <dbReference type="Pfam" id="PF00905"/>
    </source>
</evidence>
<evidence type="ECO:0000256" key="1">
    <source>
        <dbReference type="ARBA" id="ARBA00004370"/>
    </source>
</evidence>
<gene>
    <name evidence="5" type="ORF">OI25_7700</name>
</gene>
<dbReference type="Pfam" id="PF00905">
    <property type="entry name" value="Transpeptidase"/>
    <property type="match status" value="1"/>
</dbReference>
<dbReference type="InterPro" id="IPR050515">
    <property type="entry name" value="Beta-lactam/transpept"/>
</dbReference>
<comment type="subcellular location">
    <subcellularLocation>
        <location evidence="1">Membrane</location>
    </subcellularLocation>
</comment>
<dbReference type="PANTHER" id="PTHR30627:SF1">
    <property type="entry name" value="PEPTIDOGLYCAN D,D-TRANSPEPTIDASE FTSI"/>
    <property type="match status" value="1"/>
</dbReference>
<proteinExistence type="predicted"/>
<dbReference type="Gene3D" id="3.40.710.10">
    <property type="entry name" value="DD-peptidase/beta-lactamase superfamily"/>
    <property type="match status" value="1"/>
</dbReference>
<dbReference type="Gene3D" id="3.30.450.330">
    <property type="match status" value="1"/>
</dbReference>
<protein>
    <submittedName>
        <fullName evidence="5">Penicillin binding transpeptidase domain protein</fullName>
    </submittedName>
</protein>
<dbReference type="GO" id="GO:0005886">
    <property type="term" value="C:plasma membrane"/>
    <property type="evidence" value="ECO:0007669"/>
    <property type="project" value="TreeGrafter"/>
</dbReference>
<evidence type="ECO:0000313" key="6">
    <source>
        <dbReference type="Proteomes" id="UP000032614"/>
    </source>
</evidence>
<keyword evidence="2" id="KW-0472">Membrane</keyword>
<feature type="domain" description="Penicillin-binding protein transpeptidase" evidence="4">
    <location>
        <begin position="49"/>
        <end position="194"/>
    </location>
</feature>
<dbReference type="GO" id="GO:0071555">
    <property type="term" value="P:cell wall organization"/>
    <property type="evidence" value="ECO:0007669"/>
    <property type="project" value="TreeGrafter"/>
</dbReference>
<sequence>MRGGQAIQALSSVPPREGRDVKLSFDQPIQYAAFKALEVAVKKSGARSGSAIVRDAHTDEILAMTNWPSYDPNSNIARTGRAMRNRAVTDVFEPGSVMKPFTVALALQQHRVTPNSIVPTDGGHLRLDGATIHDDKTFGTLTVTGVVQKSSNVGTTKIAMLMKPASMWRNFDQIGLGHSPHAGLPGASGGDSGRSRIGGVSSRRRCHMAIACRRRFYNSRKPTLQLRMTGVCSCDGIRAKSGATAGKAGLFGAGGTTGSKNDASGCLGRRNGSASGGTWLQRRR</sequence>
<dbReference type="AlphaFoldDB" id="A0AAU8SZ26"/>
<feature type="region of interest" description="Disordered" evidence="3">
    <location>
        <begin position="250"/>
        <end position="284"/>
    </location>
</feature>